<evidence type="ECO:0000256" key="1">
    <source>
        <dbReference type="ARBA" id="ARBA00001947"/>
    </source>
</evidence>
<reference evidence="8" key="1">
    <citation type="journal article" date="2020" name="Stud. Mycol.">
        <title>101 Dothideomycetes genomes: a test case for predicting lifestyles and emergence of pathogens.</title>
        <authorList>
            <person name="Haridas S."/>
            <person name="Albert R."/>
            <person name="Binder M."/>
            <person name="Bloem J."/>
            <person name="Labutti K."/>
            <person name="Salamov A."/>
            <person name="Andreopoulos B."/>
            <person name="Baker S."/>
            <person name="Barry K."/>
            <person name="Bills G."/>
            <person name="Bluhm B."/>
            <person name="Cannon C."/>
            <person name="Castanera R."/>
            <person name="Culley D."/>
            <person name="Daum C."/>
            <person name="Ezra D."/>
            <person name="Gonzalez J."/>
            <person name="Henrissat B."/>
            <person name="Kuo A."/>
            <person name="Liang C."/>
            <person name="Lipzen A."/>
            <person name="Lutzoni F."/>
            <person name="Magnuson J."/>
            <person name="Mondo S."/>
            <person name="Nolan M."/>
            <person name="Ohm R."/>
            <person name="Pangilinan J."/>
            <person name="Park H.-J."/>
            <person name="Ramirez L."/>
            <person name="Alfaro M."/>
            <person name="Sun H."/>
            <person name="Tritt A."/>
            <person name="Yoshinaga Y."/>
            <person name="Zwiers L.-H."/>
            <person name="Turgeon B."/>
            <person name="Goodwin S."/>
            <person name="Spatafora J."/>
            <person name="Crous P."/>
            <person name="Grigoriev I."/>
        </authorList>
    </citation>
    <scope>NUCLEOTIDE SEQUENCE</scope>
    <source>
        <strain evidence="8">CBS 269.34</strain>
    </source>
</reference>
<dbReference type="InterPro" id="IPR002328">
    <property type="entry name" value="ADH_Zn_CS"/>
</dbReference>
<dbReference type="OrthoDB" id="1879366at2759"/>
<evidence type="ECO:0000256" key="5">
    <source>
        <dbReference type="RuleBase" id="RU361277"/>
    </source>
</evidence>
<comment type="similarity">
    <text evidence="5">Belongs to the zinc-containing alcohol dehydrogenase family.</text>
</comment>
<dbReference type="InterPro" id="IPR013154">
    <property type="entry name" value="ADH-like_N"/>
</dbReference>
<dbReference type="SUPFAM" id="SSF51735">
    <property type="entry name" value="NAD(P)-binding Rossmann-fold domains"/>
    <property type="match status" value="1"/>
</dbReference>
<dbReference type="GO" id="GO:0016616">
    <property type="term" value="F:oxidoreductase activity, acting on the CH-OH group of donors, NAD or NADP as acceptor"/>
    <property type="evidence" value="ECO:0007669"/>
    <property type="project" value="InterPro"/>
</dbReference>
<evidence type="ECO:0000313" key="9">
    <source>
        <dbReference type="Proteomes" id="UP000799750"/>
    </source>
</evidence>
<sequence>MVSFTVFKGSKDGSIQKSTTSKAALTGNQVRVRVTASGVCGTDEHYRELDMVLGHEGMGVIEEVGPEVQHSKKGDRVGWGYETNACGHCEFCLSGRETFCPERELYGTGNFDQGSFAHQAIWNESFLFKIPDSIPDEEAAPLMCGGATVFNALRMYDIQPDSRVGVIGIGGLGHLAIQFAAKMGCEVVVFSSSESKREEAISFGATEFFATKGLRELDIGRKIDCLLVTSSFQPDWTFYLPLMNMDSVIFPLSVSSGNLEIPYMPIIAQGIRIQGALVASRGIHTRMLAFAAQHHIKPTIMTYPMSVDGITEAMQKLNDGKIRYRAVLLPEKA</sequence>
<dbReference type="Pfam" id="PF00107">
    <property type="entry name" value="ADH_zinc_N"/>
    <property type="match status" value="1"/>
</dbReference>
<name>A0A6A6REJ6_9PEZI</name>
<evidence type="ECO:0000313" key="8">
    <source>
        <dbReference type="EMBL" id="KAF2502874.1"/>
    </source>
</evidence>
<keyword evidence="2 5" id="KW-0479">Metal-binding</keyword>
<dbReference type="Proteomes" id="UP000799750">
    <property type="component" value="Unassembled WGS sequence"/>
</dbReference>
<dbReference type="InterPro" id="IPR020843">
    <property type="entry name" value="ER"/>
</dbReference>
<dbReference type="PROSITE" id="PS00059">
    <property type="entry name" value="ADH_ZINC"/>
    <property type="match status" value="1"/>
</dbReference>
<evidence type="ECO:0000256" key="4">
    <source>
        <dbReference type="ARBA" id="ARBA00023002"/>
    </source>
</evidence>
<dbReference type="Pfam" id="PF08240">
    <property type="entry name" value="ADH_N"/>
    <property type="match status" value="1"/>
</dbReference>
<dbReference type="Gene3D" id="3.40.50.720">
    <property type="entry name" value="NAD(P)-binding Rossmann-like Domain"/>
    <property type="match status" value="1"/>
</dbReference>
<dbReference type="Gene3D" id="3.90.180.10">
    <property type="entry name" value="Medium-chain alcohol dehydrogenases, catalytic domain"/>
    <property type="match status" value="1"/>
</dbReference>
<dbReference type="GO" id="GO:0008270">
    <property type="term" value="F:zinc ion binding"/>
    <property type="evidence" value="ECO:0007669"/>
    <property type="project" value="InterPro"/>
</dbReference>
<dbReference type="CDD" id="cd05283">
    <property type="entry name" value="CAD1"/>
    <property type="match status" value="1"/>
</dbReference>
<dbReference type="InterPro" id="IPR036291">
    <property type="entry name" value="NAD(P)-bd_dom_sf"/>
</dbReference>
<dbReference type="AlphaFoldDB" id="A0A6A6REJ6"/>
<dbReference type="InterPro" id="IPR013149">
    <property type="entry name" value="ADH-like_C"/>
</dbReference>
<feature type="domain" description="Enoyl reductase (ER)" evidence="7">
    <location>
        <begin position="13"/>
        <end position="328"/>
    </location>
</feature>
<keyword evidence="3 5" id="KW-0862">Zinc</keyword>
<proteinExistence type="inferred from homology"/>
<organism evidence="8 9">
    <name type="scientific">Lophium mytilinum</name>
    <dbReference type="NCBI Taxonomy" id="390894"/>
    <lineage>
        <taxon>Eukaryota</taxon>
        <taxon>Fungi</taxon>
        <taxon>Dikarya</taxon>
        <taxon>Ascomycota</taxon>
        <taxon>Pezizomycotina</taxon>
        <taxon>Dothideomycetes</taxon>
        <taxon>Pleosporomycetidae</taxon>
        <taxon>Mytilinidiales</taxon>
        <taxon>Mytilinidiaceae</taxon>
        <taxon>Lophium</taxon>
    </lineage>
</organism>
<evidence type="ECO:0000256" key="2">
    <source>
        <dbReference type="ARBA" id="ARBA00022723"/>
    </source>
</evidence>
<dbReference type="SMART" id="SM00829">
    <property type="entry name" value="PKS_ER"/>
    <property type="match status" value="1"/>
</dbReference>
<dbReference type="FunFam" id="3.40.50.720:FF:000022">
    <property type="entry name" value="Cinnamyl alcohol dehydrogenase"/>
    <property type="match status" value="1"/>
</dbReference>
<keyword evidence="4" id="KW-0560">Oxidoreductase</keyword>
<keyword evidence="9" id="KW-1185">Reference proteome</keyword>
<dbReference type="InterPro" id="IPR047109">
    <property type="entry name" value="CAD-like"/>
</dbReference>
<dbReference type="PANTHER" id="PTHR42683">
    <property type="entry name" value="ALDEHYDE REDUCTASE"/>
    <property type="match status" value="1"/>
</dbReference>
<accession>A0A6A6REJ6</accession>
<dbReference type="EMBL" id="MU004181">
    <property type="protein sequence ID" value="KAF2502874.1"/>
    <property type="molecule type" value="Genomic_DNA"/>
</dbReference>
<evidence type="ECO:0000259" key="7">
    <source>
        <dbReference type="SMART" id="SM00829"/>
    </source>
</evidence>
<evidence type="ECO:0000256" key="3">
    <source>
        <dbReference type="ARBA" id="ARBA00022833"/>
    </source>
</evidence>
<dbReference type="PROSITE" id="PS00065">
    <property type="entry name" value="D_2_HYDROXYACID_DH_1"/>
    <property type="match status" value="1"/>
</dbReference>
<dbReference type="SUPFAM" id="SSF50129">
    <property type="entry name" value="GroES-like"/>
    <property type="match status" value="1"/>
</dbReference>
<evidence type="ECO:0000256" key="6">
    <source>
        <dbReference type="SAM" id="MobiDB-lite"/>
    </source>
</evidence>
<comment type="cofactor">
    <cofactor evidence="1 5">
        <name>Zn(2+)</name>
        <dbReference type="ChEBI" id="CHEBI:29105"/>
    </cofactor>
</comment>
<protein>
    <submittedName>
        <fullName evidence="8">GroES-like protein</fullName>
    </submittedName>
</protein>
<dbReference type="InterPro" id="IPR011032">
    <property type="entry name" value="GroES-like_sf"/>
</dbReference>
<gene>
    <name evidence="8" type="ORF">BU16DRAFT_533172</name>
</gene>
<feature type="region of interest" description="Disordered" evidence="6">
    <location>
        <begin position="1"/>
        <end position="20"/>
    </location>
</feature>
<dbReference type="InterPro" id="IPR029752">
    <property type="entry name" value="D-isomer_DH_CS1"/>
</dbReference>